<dbReference type="OrthoDB" id="7683421at2759"/>
<dbReference type="InterPro" id="IPR006612">
    <property type="entry name" value="THAP_Znf"/>
</dbReference>
<evidence type="ECO:0000256" key="2">
    <source>
        <dbReference type="ARBA" id="ARBA00022771"/>
    </source>
</evidence>
<dbReference type="AlphaFoldDB" id="A0A9N9X050"/>
<dbReference type="Pfam" id="PF05485">
    <property type="entry name" value="THAP"/>
    <property type="match status" value="1"/>
</dbReference>
<keyword evidence="7" id="KW-1185">Reference proteome</keyword>
<dbReference type="GO" id="GO:0008270">
    <property type="term" value="F:zinc ion binding"/>
    <property type="evidence" value="ECO:0007669"/>
    <property type="project" value="UniProtKB-KW"/>
</dbReference>
<protein>
    <recommendedName>
        <fullName evidence="5">THAP-type domain-containing protein</fullName>
    </recommendedName>
</protein>
<proteinExistence type="predicted"/>
<accession>A0A9N9X050</accession>
<evidence type="ECO:0000256" key="3">
    <source>
        <dbReference type="ARBA" id="ARBA00022833"/>
    </source>
</evidence>
<evidence type="ECO:0000256" key="1">
    <source>
        <dbReference type="ARBA" id="ARBA00022723"/>
    </source>
</evidence>
<evidence type="ECO:0000313" key="6">
    <source>
        <dbReference type="EMBL" id="CAG9818706.1"/>
    </source>
</evidence>
<reference evidence="6" key="2">
    <citation type="submission" date="2022-10" db="EMBL/GenBank/DDBJ databases">
        <authorList>
            <consortium name="ENA_rothamsted_submissions"/>
            <consortium name="culmorum"/>
            <person name="King R."/>
        </authorList>
    </citation>
    <scope>NUCLEOTIDE SEQUENCE</scope>
</reference>
<name>A0A9N9X050_PHACE</name>
<feature type="domain" description="THAP-type" evidence="5">
    <location>
        <begin position="10"/>
        <end position="53"/>
    </location>
</feature>
<keyword evidence="3" id="KW-0862">Zinc</keyword>
<organism evidence="6 7">
    <name type="scientific">Phaedon cochleariae</name>
    <name type="common">Mustard beetle</name>
    <dbReference type="NCBI Taxonomy" id="80249"/>
    <lineage>
        <taxon>Eukaryota</taxon>
        <taxon>Metazoa</taxon>
        <taxon>Ecdysozoa</taxon>
        <taxon>Arthropoda</taxon>
        <taxon>Hexapoda</taxon>
        <taxon>Insecta</taxon>
        <taxon>Pterygota</taxon>
        <taxon>Neoptera</taxon>
        <taxon>Endopterygota</taxon>
        <taxon>Coleoptera</taxon>
        <taxon>Polyphaga</taxon>
        <taxon>Cucujiformia</taxon>
        <taxon>Chrysomeloidea</taxon>
        <taxon>Chrysomelidae</taxon>
        <taxon>Chrysomelinae</taxon>
        <taxon>Chrysomelini</taxon>
        <taxon>Phaedon</taxon>
    </lineage>
</organism>
<sequence length="71" mass="8533">MPRAKSFPHCAVSKCETKYDGRISFFRFPKENRERYFEWLKLCGRLDLIEIDKDCNNFHITKADTVIFQNN</sequence>
<keyword evidence="2" id="KW-0863">Zinc-finger</keyword>
<evidence type="ECO:0000313" key="7">
    <source>
        <dbReference type="Proteomes" id="UP001153737"/>
    </source>
</evidence>
<dbReference type="EMBL" id="OU896708">
    <property type="protein sequence ID" value="CAG9818706.1"/>
    <property type="molecule type" value="Genomic_DNA"/>
</dbReference>
<gene>
    <name evidence="6" type="ORF">PHAECO_LOCUS6628</name>
</gene>
<keyword evidence="4" id="KW-0238">DNA-binding</keyword>
<evidence type="ECO:0000256" key="4">
    <source>
        <dbReference type="ARBA" id="ARBA00023125"/>
    </source>
</evidence>
<evidence type="ECO:0000259" key="5">
    <source>
        <dbReference type="Pfam" id="PF05485"/>
    </source>
</evidence>
<dbReference type="SUPFAM" id="SSF57716">
    <property type="entry name" value="Glucocorticoid receptor-like (DNA-binding domain)"/>
    <property type="match status" value="1"/>
</dbReference>
<reference evidence="6" key="1">
    <citation type="submission" date="2022-01" db="EMBL/GenBank/DDBJ databases">
        <authorList>
            <person name="King R."/>
        </authorList>
    </citation>
    <scope>NUCLEOTIDE SEQUENCE</scope>
</reference>
<dbReference type="Proteomes" id="UP001153737">
    <property type="component" value="Chromosome 2"/>
</dbReference>
<keyword evidence="1" id="KW-0479">Metal-binding</keyword>
<dbReference type="GO" id="GO:0003677">
    <property type="term" value="F:DNA binding"/>
    <property type="evidence" value="ECO:0007669"/>
    <property type="project" value="UniProtKB-KW"/>
</dbReference>